<dbReference type="AlphaFoldDB" id="E1IIN4"/>
<comment type="caution">
    <text evidence="6">The sequence shown here is derived from an EMBL/GenBank/DDBJ whole genome shotgun (WGS) entry which is preliminary data.</text>
</comment>
<dbReference type="SUPFAM" id="SSF52540">
    <property type="entry name" value="P-loop containing nucleoside triphosphate hydrolases"/>
    <property type="match status" value="1"/>
</dbReference>
<protein>
    <submittedName>
        <fullName evidence="6">WD40 repeat, subgroup</fullName>
    </submittedName>
</protein>
<dbReference type="EMBL" id="ADVR01000141">
    <property type="protein sequence ID" value="EFO78940.1"/>
    <property type="molecule type" value="Genomic_DNA"/>
</dbReference>
<dbReference type="CDD" id="cd00200">
    <property type="entry name" value="WD40"/>
    <property type="match status" value="1"/>
</dbReference>
<keyword evidence="1 3" id="KW-0853">WD repeat</keyword>
<dbReference type="InterPro" id="IPR019775">
    <property type="entry name" value="WD40_repeat_CS"/>
</dbReference>
<dbReference type="PROSITE" id="PS50082">
    <property type="entry name" value="WD_REPEATS_2"/>
    <property type="match status" value="9"/>
</dbReference>
<proteinExistence type="predicted"/>
<dbReference type="Pfam" id="PF00400">
    <property type="entry name" value="WD40"/>
    <property type="match status" value="9"/>
</dbReference>
<evidence type="ECO:0000256" key="1">
    <source>
        <dbReference type="ARBA" id="ARBA00022574"/>
    </source>
</evidence>
<dbReference type="InterPro" id="IPR011047">
    <property type="entry name" value="Quinoprotein_ADH-like_sf"/>
</dbReference>
<keyword evidence="4" id="KW-1133">Transmembrane helix</keyword>
<dbReference type="InterPro" id="IPR050349">
    <property type="entry name" value="WD_LIS1/nudF_dynein_reg"/>
</dbReference>
<feature type="repeat" description="WD" evidence="3">
    <location>
        <begin position="944"/>
        <end position="970"/>
    </location>
</feature>
<reference evidence="6 7" key="1">
    <citation type="journal article" date="2011" name="J. Bacteriol.">
        <title>Draft genome sequence of the anoxygenic filamentous phototrophic bacterium Oscillochloris trichoides subsp. DG-6.</title>
        <authorList>
            <person name="Kuznetsov B.B."/>
            <person name="Ivanovsky R.N."/>
            <person name="Keppen O.I."/>
            <person name="Sukhacheva M.V."/>
            <person name="Bumazhkin B.K."/>
            <person name="Patutina E.O."/>
            <person name="Beletsky A.V."/>
            <person name="Mardanov A.V."/>
            <person name="Baslerov R.V."/>
            <person name="Panteleeva A.N."/>
            <person name="Kolganova T.V."/>
            <person name="Ravin N.V."/>
            <person name="Skryabin K.G."/>
        </authorList>
    </citation>
    <scope>NUCLEOTIDE SEQUENCE [LARGE SCALE GENOMIC DNA]</scope>
    <source>
        <strain evidence="6 7">DG-6</strain>
    </source>
</reference>
<sequence length="1180" mass="128669">MIAVAGFFMRQNPYIGPRSFATGERLYGRDRELRRLRNLLIAERIVLLYSPSGAGKTSLVQAALVPSLREEGFQVLPPIRVGAEPPADLPQVNRYLLSTMLSIEGQRPAEAQIPLAELAKLSLDAYLERISDPAQDGIILIFDQFEEALAVVPNDRPAKLEFFQQLGIALRKQQRWALFSMREDYIAQLDPFLREIPTRLAQRMRLDLLEAEAALAAIQQPARSQGVTFLKDAAQKLIDDLRMVRVQRSDGSTSEEMGLYVEPVQLQVVCYRLWVNLPADDFEICIQDVAKIGDVTSALRAYYAERVAEAATAAQVNERQVRDWCDSKLITSQGLRGQVLREPEQSGGLPNRAIAALVDSHLVRGEQIRGAIWYELAHDRLIGPVQADNVAWRTANLSPLQRQAELWEHEGRQDGLLFRDHDLAAAEAWATDNPDAVNRVEQEFLARCRAVRAIMQRERRNNRLIRGLAVVATLVSIVAGVLAVLAVNAEQKARVSQLASAALVDGSIRPQRSLLQALASYQLESNSIADGEEALQQLLTTIGGEPEPLATSPNIATLNTDGSLIAIYHEGDAGQNQIVLQAIGPAGREVRRSIALNTILSNLALSPDGSLIAAISNAGDLLLWGDDGQTRSIQLPADIGSISAISFSQDGATFGVGDSTGRSFLWSTADLNRAPSEFIGIAQDVTALAISPSGDQIAIGYLNGQVDTMTFASGSAPSRKFLHRHDEQITVIAYSPDGRTIASGSSDSHVVVSNLDNRSGAFTYREHTSLITGLHFSPDSRQIMSSSNDNTAQIWIPFNTKKNPLILRGHEGWVLDARFIPGSNQVVTIGRDGSLRHWNISHPQATTIIYEHNREVSAVAASPDGRWMATGSIDKTVALWEVQGDQVALRAKLASTSSIWWIAFSPDGRLVASANEDGKIRIWQVEQPEEPLQTIDAHPDRVATALAFSPDGRYLASVGYDGRFHLWEISQLLTTGALTEVATAFTPSPKALQSISFSEDGRYVAIAGDSGEIQIWDMQNLQAEPQRLQVGGIYAVAFRPGHPGQLAAAGFEAKIYLWDLNGPDRNPRIYSGHTDWIIGLAFSADGQTMASASNDDTVRVWMPDLPGGDPLVLRGHTADAKTVAFSRDGKWVISGALDATAIIWPLDPSVLIERACRSAGRNLSAEEINQLGGAVGDLCP</sequence>
<dbReference type="Gene3D" id="2.130.10.10">
    <property type="entry name" value="YVTN repeat-like/Quinoprotein amine dehydrogenase"/>
    <property type="match status" value="4"/>
</dbReference>
<feature type="repeat" description="WD" evidence="3">
    <location>
        <begin position="849"/>
        <end position="890"/>
    </location>
</feature>
<dbReference type="PROSITE" id="PS50294">
    <property type="entry name" value="WD_REPEATS_REGION"/>
    <property type="match status" value="8"/>
</dbReference>
<keyword evidence="4" id="KW-0472">Membrane</keyword>
<organism evidence="6 7">
    <name type="scientific">Oscillochloris trichoides DG-6</name>
    <dbReference type="NCBI Taxonomy" id="765420"/>
    <lineage>
        <taxon>Bacteria</taxon>
        <taxon>Bacillati</taxon>
        <taxon>Chloroflexota</taxon>
        <taxon>Chloroflexia</taxon>
        <taxon>Chloroflexales</taxon>
        <taxon>Chloroflexineae</taxon>
        <taxon>Oscillochloridaceae</taxon>
        <taxon>Oscillochloris</taxon>
    </lineage>
</organism>
<evidence type="ECO:0000313" key="7">
    <source>
        <dbReference type="Proteomes" id="UP000054010"/>
    </source>
</evidence>
<dbReference type="InterPro" id="IPR027417">
    <property type="entry name" value="P-loop_NTPase"/>
</dbReference>
<dbReference type="PROSITE" id="PS00678">
    <property type="entry name" value="WD_REPEATS_1"/>
    <property type="match status" value="1"/>
</dbReference>
<accession>E1IIN4</accession>
<keyword evidence="7" id="KW-1185">Reference proteome</keyword>
<feature type="repeat" description="WD" evidence="3">
    <location>
        <begin position="722"/>
        <end position="763"/>
    </location>
</feature>
<evidence type="ECO:0000313" key="6">
    <source>
        <dbReference type="EMBL" id="EFO78940.1"/>
    </source>
</evidence>
<keyword evidence="2" id="KW-0677">Repeat</keyword>
<dbReference type="STRING" id="765420.OSCT_3185"/>
<feature type="repeat" description="WD" evidence="3">
    <location>
        <begin position="902"/>
        <end position="933"/>
    </location>
</feature>
<dbReference type="InterPro" id="IPR001680">
    <property type="entry name" value="WD40_rpt"/>
</dbReference>
<dbReference type="InterPro" id="IPR036322">
    <property type="entry name" value="WD40_repeat_dom_sf"/>
</dbReference>
<feature type="repeat" description="WD" evidence="3">
    <location>
        <begin position="1070"/>
        <end position="1101"/>
    </location>
</feature>
<dbReference type="Gene3D" id="3.40.50.300">
    <property type="entry name" value="P-loop containing nucleotide triphosphate hydrolases"/>
    <property type="match status" value="1"/>
</dbReference>
<feature type="transmembrane region" description="Helical" evidence="4">
    <location>
        <begin position="464"/>
        <end position="487"/>
    </location>
</feature>
<dbReference type="InterPro" id="IPR015943">
    <property type="entry name" value="WD40/YVTN_repeat-like_dom_sf"/>
</dbReference>
<dbReference type="SMART" id="SM00320">
    <property type="entry name" value="WD40"/>
    <property type="match status" value="13"/>
</dbReference>
<dbReference type="eggNOG" id="COG1672">
    <property type="taxonomic scope" value="Bacteria"/>
</dbReference>
<feature type="repeat" description="WD" evidence="3">
    <location>
        <begin position="1113"/>
        <end position="1154"/>
    </location>
</feature>
<evidence type="ECO:0000259" key="5">
    <source>
        <dbReference type="Pfam" id="PF20703"/>
    </source>
</evidence>
<dbReference type="HOGENOM" id="CLU_002352_0_2_0"/>
<feature type="repeat" description="WD" evidence="3">
    <location>
        <begin position="807"/>
        <end position="848"/>
    </location>
</feature>
<dbReference type="Pfam" id="PF20703">
    <property type="entry name" value="nSTAND1"/>
    <property type="match status" value="1"/>
</dbReference>
<dbReference type="Proteomes" id="UP000054010">
    <property type="component" value="Unassembled WGS sequence"/>
</dbReference>
<feature type="repeat" description="WD" evidence="3">
    <location>
        <begin position="764"/>
        <end position="795"/>
    </location>
</feature>
<name>E1IIN4_9CHLR</name>
<dbReference type="InterPro" id="IPR049052">
    <property type="entry name" value="nSTAND1"/>
</dbReference>
<dbReference type="SUPFAM" id="SSF50978">
    <property type="entry name" value="WD40 repeat-like"/>
    <property type="match status" value="2"/>
</dbReference>
<dbReference type="SUPFAM" id="SSF50998">
    <property type="entry name" value="Quinoprotein alcohol dehydrogenase-like"/>
    <property type="match status" value="1"/>
</dbReference>
<feature type="repeat" description="WD" evidence="3">
    <location>
        <begin position="985"/>
        <end position="1026"/>
    </location>
</feature>
<evidence type="ECO:0000256" key="3">
    <source>
        <dbReference type="PROSITE-ProRule" id="PRU00221"/>
    </source>
</evidence>
<keyword evidence="4" id="KW-0812">Transmembrane</keyword>
<dbReference type="eggNOG" id="COG2319">
    <property type="taxonomic scope" value="Bacteria"/>
</dbReference>
<evidence type="ECO:0000256" key="2">
    <source>
        <dbReference type="ARBA" id="ARBA00022737"/>
    </source>
</evidence>
<gene>
    <name evidence="6" type="ORF">OSCT_3185</name>
</gene>
<feature type="domain" description="Novel STAND NTPase 1" evidence="5">
    <location>
        <begin position="13"/>
        <end position="383"/>
    </location>
</feature>
<dbReference type="PANTHER" id="PTHR44129">
    <property type="entry name" value="WD REPEAT-CONTAINING PROTEIN POP1"/>
    <property type="match status" value="1"/>
</dbReference>
<evidence type="ECO:0000256" key="4">
    <source>
        <dbReference type="SAM" id="Phobius"/>
    </source>
</evidence>